<comment type="caution">
    <text evidence="2">The sequence shown here is derived from an EMBL/GenBank/DDBJ whole genome shotgun (WGS) entry which is preliminary data.</text>
</comment>
<evidence type="ECO:0000256" key="1">
    <source>
        <dbReference type="SAM" id="MobiDB-lite"/>
    </source>
</evidence>
<dbReference type="EMBL" id="DUZY01000007">
    <property type="protein sequence ID" value="DAD44502.1"/>
    <property type="molecule type" value="Genomic_DNA"/>
</dbReference>
<dbReference type="Proteomes" id="UP000607653">
    <property type="component" value="Unassembled WGS sequence"/>
</dbReference>
<accession>A0A822ZH90</accession>
<evidence type="ECO:0000313" key="2">
    <source>
        <dbReference type="EMBL" id="DAD44502.1"/>
    </source>
</evidence>
<proteinExistence type="predicted"/>
<protein>
    <submittedName>
        <fullName evidence="2">Uncharacterized protein</fullName>
    </submittedName>
</protein>
<name>A0A822ZH90_NELNU</name>
<keyword evidence="3" id="KW-1185">Reference proteome</keyword>
<feature type="compositionally biased region" description="Polar residues" evidence="1">
    <location>
        <begin position="46"/>
        <end position="61"/>
    </location>
</feature>
<sequence length="96" mass="11534">MALWSMAFQRQIRQKLFGSPSLVYRRRGEEAVFGLKEKIQRIYSRMLSSQISDPQQKNDPNNAARKRRHTYTTNHRKRRNLKDATVYDRKPLKVRD</sequence>
<dbReference type="AlphaFoldDB" id="A0A822ZH90"/>
<evidence type="ECO:0000313" key="3">
    <source>
        <dbReference type="Proteomes" id="UP000607653"/>
    </source>
</evidence>
<feature type="compositionally biased region" description="Basic and acidic residues" evidence="1">
    <location>
        <begin position="81"/>
        <end position="96"/>
    </location>
</feature>
<feature type="compositionally biased region" description="Basic residues" evidence="1">
    <location>
        <begin position="64"/>
        <end position="80"/>
    </location>
</feature>
<feature type="region of interest" description="Disordered" evidence="1">
    <location>
        <begin position="46"/>
        <end position="96"/>
    </location>
</feature>
<organism evidence="2 3">
    <name type="scientific">Nelumbo nucifera</name>
    <name type="common">Sacred lotus</name>
    <dbReference type="NCBI Taxonomy" id="4432"/>
    <lineage>
        <taxon>Eukaryota</taxon>
        <taxon>Viridiplantae</taxon>
        <taxon>Streptophyta</taxon>
        <taxon>Embryophyta</taxon>
        <taxon>Tracheophyta</taxon>
        <taxon>Spermatophyta</taxon>
        <taxon>Magnoliopsida</taxon>
        <taxon>Proteales</taxon>
        <taxon>Nelumbonaceae</taxon>
        <taxon>Nelumbo</taxon>
    </lineage>
</organism>
<reference evidence="2 3" key="1">
    <citation type="journal article" date="2020" name="Mol. Biol. Evol.">
        <title>Distinct Expression and Methylation Patterns for Genes with Different Fates following a Single Whole-Genome Duplication in Flowering Plants.</title>
        <authorList>
            <person name="Shi T."/>
            <person name="Rahmani R.S."/>
            <person name="Gugger P.F."/>
            <person name="Wang M."/>
            <person name="Li H."/>
            <person name="Zhang Y."/>
            <person name="Li Z."/>
            <person name="Wang Q."/>
            <person name="Van de Peer Y."/>
            <person name="Marchal K."/>
            <person name="Chen J."/>
        </authorList>
    </citation>
    <scope>NUCLEOTIDE SEQUENCE [LARGE SCALE GENOMIC DNA]</scope>
    <source>
        <tissue evidence="2">Leaf</tissue>
    </source>
</reference>
<gene>
    <name evidence="2" type="ORF">HUJ06_002732</name>
</gene>